<comment type="caution">
    <text evidence="1">The sequence shown here is derived from an EMBL/GenBank/DDBJ whole genome shotgun (WGS) entry which is preliminary data.</text>
</comment>
<proteinExistence type="predicted"/>
<reference evidence="1 2" key="1">
    <citation type="submission" date="2021-06" db="EMBL/GenBank/DDBJ databases">
        <title>Bacillus sp. RD4P76, an endophyte from a halophyte.</title>
        <authorList>
            <person name="Sun J.-Q."/>
        </authorList>
    </citation>
    <scope>NUCLEOTIDE SEQUENCE [LARGE SCALE GENOMIC DNA]</scope>
    <source>
        <strain evidence="1 2">JCM 17098</strain>
    </source>
</reference>
<evidence type="ECO:0000313" key="1">
    <source>
        <dbReference type="EMBL" id="MBU9720551.1"/>
    </source>
</evidence>
<dbReference type="EMBL" id="JAHQCR010000017">
    <property type="protein sequence ID" value="MBU9720551.1"/>
    <property type="molecule type" value="Genomic_DNA"/>
</dbReference>
<dbReference type="Proteomes" id="UP000790580">
    <property type="component" value="Unassembled WGS sequence"/>
</dbReference>
<accession>A0ABS6JPQ7</accession>
<dbReference type="Pfam" id="PF17236">
    <property type="entry name" value="SU10_MCP"/>
    <property type="match status" value="1"/>
</dbReference>
<organism evidence="1 2">
    <name type="scientific">Evansella alkalicola</name>
    <dbReference type="NCBI Taxonomy" id="745819"/>
    <lineage>
        <taxon>Bacteria</taxon>
        <taxon>Bacillati</taxon>
        <taxon>Bacillota</taxon>
        <taxon>Bacilli</taxon>
        <taxon>Bacillales</taxon>
        <taxon>Bacillaceae</taxon>
        <taxon>Evansella</taxon>
    </lineage>
</organism>
<evidence type="ECO:0000313" key="2">
    <source>
        <dbReference type="Proteomes" id="UP000790580"/>
    </source>
</evidence>
<name>A0ABS6JPQ7_9BACI</name>
<dbReference type="InterPro" id="IPR035198">
    <property type="entry name" value="SU10_MCP"/>
</dbReference>
<protein>
    <submittedName>
        <fullName evidence="1">DUF5309 domain-containing protein</fullName>
    </submittedName>
</protein>
<gene>
    <name evidence="1" type="ORF">KS407_03720</name>
</gene>
<sequence>MFTHDKFLEGQSVDLKDVLIQTTPVITPFSTYLLGKGVKATAPKVSWIEESINEESAVTQTEGGDAPAYVEDSQEMLDNYLEIFAATATVSNTAQASEAVGINDLLAKEVANKSKALKMRIENKLINGTKGYSNKIYTTGGILEQIHTDHKLIGSTFDKVAFEETLSALYHAGANDNMTVFLPASMKTKINDFEDVVFMARDKELGFDSELYSSVYGQVRFVLSEKVGANKLFVVNGDYLELPQLIGFGGTKQPVSGSKQSIYLETQLGLKLLNRKAAASFTITE</sequence>
<dbReference type="RefSeq" id="WP_088075899.1">
    <property type="nucleotide sequence ID" value="NZ_JAHQCR010000017.1"/>
</dbReference>
<keyword evidence="2" id="KW-1185">Reference proteome</keyword>